<organism evidence="2">
    <name type="scientific">mine drainage metagenome</name>
    <dbReference type="NCBI Taxonomy" id="410659"/>
    <lineage>
        <taxon>unclassified sequences</taxon>
        <taxon>metagenomes</taxon>
        <taxon>ecological metagenomes</taxon>
    </lineage>
</organism>
<reference evidence="2" key="1">
    <citation type="submission" date="2009-10" db="EMBL/GenBank/DDBJ databases">
        <title>Diversity of trophic interactions inside an arsenic-rich microbial ecosystem.</title>
        <authorList>
            <person name="Bertin P.N."/>
            <person name="Heinrich-Salmeron A."/>
            <person name="Pelletier E."/>
            <person name="Goulhen-Chollet F."/>
            <person name="Arsene-Ploetze F."/>
            <person name="Gallien S."/>
            <person name="Calteau A."/>
            <person name="Vallenet D."/>
            <person name="Casiot C."/>
            <person name="Chane-Woon-Ming B."/>
            <person name="Giloteaux L."/>
            <person name="Barakat M."/>
            <person name="Bonnefoy V."/>
            <person name="Bruneel O."/>
            <person name="Chandler M."/>
            <person name="Cleiss J."/>
            <person name="Duran R."/>
            <person name="Elbaz-Poulichet F."/>
            <person name="Fonknechten N."/>
            <person name="Lauga B."/>
            <person name="Mornico D."/>
            <person name="Ortet P."/>
            <person name="Schaeffer C."/>
            <person name="Siguier P."/>
            <person name="Alexander Thil Smith A."/>
            <person name="Van Dorsselaer A."/>
            <person name="Weissenbach J."/>
            <person name="Medigue C."/>
            <person name="Le Paslier D."/>
        </authorList>
    </citation>
    <scope>NUCLEOTIDE SEQUENCE</scope>
</reference>
<evidence type="ECO:0000313" key="2">
    <source>
        <dbReference type="EMBL" id="CBI09422.1"/>
    </source>
</evidence>
<dbReference type="AlphaFoldDB" id="E6QQA1"/>
<comment type="caution">
    <text evidence="2">The sequence shown here is derived from an EMBL/GenBank/DDBJ whole genome shotgun (WGS) entry which is preliminary data.</text>
</comment>
<proteinExistence type="predicted"/>
<protein>
    <submittedName>
        <fullName evidence="2">Uncharacterized protein</fullName>
    </submittedName>
</protein>
<keyword evidence="1" id="KW-0472">Membrane</keyword>
<accession>E6QQA1</accession>
<evidence type="ECO:0000256" key="1">
    <source>
        <dbReference type="SAM" id="Phobius"/>
    </source>
</evidence>
<feature type="transmembrane region" description="Helical" evidence="1">
    <location>
        <begin position="22"/>
        <end position="43"/>
    </location>
</feature>
<keyword evidence="1" id="KW-1133">Transmembrane helix</keyword>
<name>E6QQA1_9ZZZZ</name>
<gene>
    <name evidence="2" type="ORF">CARN7_0150</name>
</gene>
<sequence length="64" mass="7446">MTSQLNIYSEIALMMARIESGIIWHNFCFLSISVTHLQFMSLIKKTRLDQAPATSIRQKVYLKK</sequence>
<keyword evidence="1" id="KW-0812">Transmembrane</keyword>
<dbReference type="EMBL" id="CABR01000031">
    <property type="protein sequence ID" value="CBI09422.1"/>
    <property type="molecule type" value="Genomic_DNA"/>
</dbReference>